<accession>A0AA88A499</accession>
<evidence type="ECO:0000313" key="3">
    <source>
        <dbReference type="Proteomes" id="UP001187192"/>
    </source>
</evidence>
<evidence type="ECO:0000313" key="2">
    <source>
        <dbReference type="EMBL" id="GMN46142.1"/>
    </source>
</evidence>
<dbReference type="EMBL" id="BTGU01000022">
    <property type="protein sequence ID" value="GMN46142.1"/>
    <property type="molecule type" value="Genomic_DNA"/>
</dbReference>
<feature type="region of interest" description="Disordered" evidence="1">
    <location>
        <begin position="250"/>
        <end position="271"/>
    </location>
</feature>
<keyword evidence="3" id="KW-1185">Reference proteome</keyword>
<reference evidence="2" key="1">
    <citation type="submission" date="2023-07" db="EMBL/GenBank/DDBJ databases">
        <title>draft genome sequence of fig (Ficus carica).</title>
        <authorList>
            <person name="Takahashi T."/>
            <person name="Nishimura K."/>
        </authorList>
    </citation>
    <scope>NUCLEOTIDE SEQUENCE</scope>
</reference>
<sequence length="354" mass="39292">MAGDSVLGQLKPLLSSRTILSSAPVLHCFHRLPEFNSISMSDTHTHTQALMAGREVREYTNLSDPKDKKWGKGKDKIDDEDVTFQRMVAKRSLTFVWSLSGLHNMYVLKSSKTSDTNSLSANSHVNAVNRCGNSSTTHMLHRDLGLFYRVDDASRCKRLLEKEEATFMDEAPWTAMTYSISRSRWKLRRMQSASFAFEHDNLLNSCALNLLNEILLSYGKCSRLPSLDGVEGLTFLFDISLTTGHKAASLADSSPASAPLPLRVEPKPKSGIRQQDLLKKVVEIKPKRKRVSSPSNGNQSTSSHSASLDLKSDTKNKDTEQPLPKSYNAEGQTKVENPVKSLLGLAYASSDDED</sequence>
<dbReference type="Proteomes" id="UP001187192">
    <property type="component" value="Unassembled WGS sequence"/>
</dbReference>
<comment type="caution">
    <text evidence="2">The sequence shown here is derived from an EMBL/GenBank/DDBJ whole genome shotgun (WGS) entry which is preliminary data.</text>
</comment>
<dbReference type="PANTHER" id="PTHR37202">
    <property type="entry name" value="ANKYRIN REPEAT PROTEIN"/>
    <property type="match status" value="1"/>
</dbReference>
<feature type="compositionally biased region" description="Low complexity" evidence="1">
    <location>
        <begin position="250"/>
        <end position="262"/>
    </location>
</feature>
<dbReference type="AlphaFoldDB" id="A0AA88A499"/>
<proteinExistence type="predicted"/>
<name>A0AA88A499_FICCA</name>
<feature type="compositionally biased region" description="Low complexity" evidence="1">
    <location>
        <begin position="292"/>
        <end position="307"/>
    </location>
</feature>
<dbReference type="PANTHER" id="PTHR37202:SF1">
    <property type="entry name" value="ANKYRIN REPEAT PROTEIN"/>
    <property type="match status" value="1"/>
</dbReference>
<organism evidence="2 3">
    <name type="scientific">Ficus carica</name>
    <name type="common">Common fig</name>
    <dbReference type="NCBI Taxonomy" id="3494"/>
    <lineage>
        <taxon>Eukaryota</taxon>
        <taxon>Viridiplantae</taxon>
        <taxon>Streptophyta</taxon>
        <taxon>Embryophyta</taxon>
        <taxon>Tracheophyta</taxon>
        <taxon>Spermatophyta</taxon>
        <taxon>Magnoliopsida</taxon>
        <taxon>eudicotyledons</taxon>
        <taxon>Gunneridae</taxon>
        <taxon>Pentapetalae</taxon>
        <taxon>rosids</taxon>
        <taxon>fabids</taxon>
        <taxon>Rosales</taxon>
        <taxon>Moraceae</taxon>
        <taxon>Ficeae</taxon>
        <taxon>Ficus</taxon>
    </lineage>
</organism>
<protein>
    <submittedName>
        <fullName evidence="2">Uncharacterized protein</fullName>
    </submittedName>
</protein>
<evidence type="ECO:0000256" key="1">
    <source>
        <dbReference type="SAM" id="MobiDB-lite"/>
    </source>
</evidence>
<feature type="region of interest" description="Disordered" evidence="1">
    <location>
        <begin position="283"/>
        <end position="338"/>
    </location>
</feature>
<feature type="compositionally biased region" description="Basic and acidic residues" evidence="1">
    <location>
        <begin position="310"/>
        <end position="320"/>
    </location>
</feature>
<gene>
    <name evidence="2" type="ORF">TIFTF001_015326</name>
</gene>